<dbReference type="GO" id="GO:0016705">
    <property type="term" value="F:oxidoreductase activity, acting on paired donors, with incorporation or reduction of molecular oxygen"/>
    <property type="evidence" value="ECO:0007669"/>
    <property type="project" value="InterPro"/>
</dbReference>
<dbReference type="EMBL" id="RXOE01000001">
    <property type="protein sequence ID" value="RTQ36624.1"/>
    <property type="molecule type" value="Genomic_DNA"/>
</dbReference>
<reference evidence="8 9" key="1">
    <citation type="submission" date="2018-12" db="EMBL/GenBank/DDBJ databases">
        <title>The genome of Variovorax gossypii DSM 100435.</title>
        <authorList>
            <person name="Gao J."/>
            <person name="Sun J."/>
        </authorList>
    </citation>
    <scope>NUCLEOTIDE SEQUENCE [LARGE SCALE GENOMIC DNA]</scope>
    <source>
        <strain evidence="8 9">DSM 100435</strain>
    </source>
</reference>
<dbReference type="CDD" id="cd01095">
    <property type="entry name" value="Nitrilotriacetate_monoxgenase"/>
    <property type="match status" value="1"/>
</dbReference>
<feature type="binding site" evidence="6">
    <location>
        <position position="59"/>
    </location>
    <ligand>
        <name>FMN</name>
        <dbReference type="ChEBI" id="CHEBI:58210"/>
    </ligand>
</feature>
<feature type="binding site" evidence="6">
    <location>
        <position position="228"/>
    </location>
    <ligand>
        <name>FMN</name>
        <dbReference type="ChEBI" id="CHEBI:58210"/>
    </ligand>
</feature>
<keyword evidence="2 6" id="KW-0288">FMN</keyword>
<sequence length="466" mass="50978">MTQRKGFLSLGAFLYPSGHHIAAWRHPEAKADAGIDFRHYIELAQAAEAAKFDLIFLADGVGTRGDNVDFLSRTAHSYQAQFEPITLLSALAAVTQRIGLVATASTSFNEPYHIARKFASLDHISGGRAGWNLVTSSSAHEARNFNREEHFAHADRYERASEFADVVAGLWNSWEDDAFERDKAGGRFYDPDKRHVLHHRGKHFSVQGPLNVSRPPQGHPVVVQAGSSEAGRELAARTAEAVFTAQQTLEDAVAFYADIKGRLARYGRDADDLKILPGVFPVVGRSESEAKEKFEQLQSLIDPVVGLALVSGLTGGFDLSGHPLDGPIPPLPETNASKSRQQLMIDLARRENLTIRQLYQRVAGARGHWQLVGTPGQIADQLEERFVHHGADGYNIMAPTLPGGLTDFIALVLPELRRRGLFRSEYEGRTLREHLGLKRPAHPAPAARKAIAGAREATPLSVPAAG</sequence>
<keyword evidence="9" id="KW-1185">Reference proteome</keyword>
<evidence type="ECO:0000256" key="5">
    <source>
        <dbReference type="ARBA" id="ARBA00033748"/>
    </source>
</evidence>
<keyword evidence="1 6" id="KW-0285">Flavoprotein</keyword>
<feature type="binding site" evidence="6">
    <location>
        <position position="227"/>
    </location>
    <ligand>
        <name>FMN</name>
        <dbReference type="ChEBI" id="CHEBI:58210"/>
    </ligand>
</feature>
<keyword evidence="4" id="KW-0503">Monooxygenase</keyword>
<evidence type="ECO:0000256" key="3">
    <source>
        <dbReference type="ARBA" id="ARBA00023002"/>
    </source>
</evidence>
<dbReference type="Pfam" id="PF00296">
    <property type="entry name" value="Bac_luciferase"/>
    <property type="match status" value="1"/>
</dbReference>
<evidence type="ECO:0000256" key="2">
    <source>
        <dbReference type="ARBA" id="ARBA00022643"/>
    </source>
</evidence>
<organism evidence="8 9">
    <name type="scientific">Variovorax gossypii</name>
    <dbReference type="NCBI Taxonomy" id="1679495"/>
    <lineage>
        <taxon>Bacteria</taxon>
        <taxon>Pseudomonadati</taxon>
        <taxon>Pseudomonadota</taxon>
        <taxon>Betaproteobacteria</taxon>
        <taxon>Burkholderiales</taxon>
        <taxon>Comamonadaceae</taxon>
        <taxon>Variovorax</taxon>
    </lineage>
</organism>
<dbReference type="PIRSF" id="PIRSF000337">
    <property type="entry name" value="NTA_MOA"/>
    <property type="match status" value="1"/>
</dbReference>
<dbReference type="Proteomes" id="UP000267418">
    <property type="component" value="Unassembled WGS sequence"/>
</dbReference>
<dbReference type="PANTHER" id="PTHR30011:SF16">
    <property type="entry name" value="C2H2 FINGER DOMAIN TRANSCRIPTION FACTOR (EUROFUNG)-RELATED"/>
    <property type="match status" value="1"/>
</dbReference>
<evidence type="ECO:0000313" key="9">
    <source>
        <dbReference type="Proteomes" id="UP000267418"/>
    </source>
</evidence>
<dbReference type="NCBIfam" id="TIGR03860">
    <property type="entry name" value="FMN_nitrolo"/>
    <property type="match status" value="1"/>
</dbReference>
<evidence type="ECO:0000256" key="1">
    <source>
        <dbReference type="ARBA" id="ARBA00022630"/>
    </source>
</evidence>
<proteinExistence type="inferred from homology"/>
<dbReference type="PANTHER" id="PTHR30011">
    <property type="entry name" value="ALKANESULFONATE MONOOXYGENASE-RELATED"/>
    <property type="match status" value="1"/>
</dbReference>
<dbReference type="InterPro" id="IPR051260">
    <property type="entry name" value="Diverse_substr_monoxygenases"/>
</dbReference>
<dbReference type="InterPro" id="IPR016215">
    <property type="entry name" value="NTA_MOA"/>
</dbReference>
<evidence type="ECO:0000313" key="8">
    <source>
        <dbReference type="EMBL" id="RTQ36624.1"/>
    </source>
</evidence>
<evidence type="ECO:0000259" key="7">
    <source>
        <dbReference type="Pfam" id="PF00296"/>
    </source>
</evidence>
<gene>
    <name evidence="8" type="ORF">EJP69_02450</name>
</gene>
<name>A0A3S0J891_9BURK</name>
<accession>A0A3S0J891</accession>
<comment type="similarity">
    <text evidence="5">Belongs to the NtaA/SnaA/DszA monooxygenase family.</text>
</comment>
<feature type="binding site" evidence="6">
    <location>
        <position position="153"/>
    </location>
    <ligand>
        <name>FMN</name>
        <dbReference type="ChEBI" id="CHEBI:58210"/>
    </ligand>
</feature>
<dbReference type="AlphaFoldDB" id="A0A3S0J891"/>
<dbReference type="Gene3D" id="3.20.20.30">
    <property type="entry name" value="Luciferase-like domain"/>
    <property type="match status" value="1"/>
</dbReference>
<dbReference type="InterPro" id="IPR011251">
    <property type="entry name" value="Luciferase-like_dom"/>
</dbReference>
<keyword evidence="3" id="KW-0560">Oxidoreductase</keyword>
<comment type="caution">
    <text evidence="8">The sequence shown here is derived from an EMBL/GenBank/DDBJ whole genome shotgun (WGS) entry which is preliminary data.</text>
</comment>
<dbReference type="OrthoDB" id="4505903at2"/>
<protein>
    <submittedName>
        <fullName evidence="8">LLM class flavin-dependent oxidoreductase</fullName>
    </submittedName>
</protein>
<dbReference type="GO" id="GO:0004497">
    <property type="term" value="F:monooxygenase activity"/>
    <property type="evidence" value="ECO:0007669"/>
    <property type="project" value="UniProtKB-KW"/>
</dbReference>
<feature type="binding site" evidence="6">
    <location>
        <position position="103"/>
    </location>
    <ligand>
        <name>FMN</name>
        <dbReference type="ChEBI" id="CHEBI:58210"/>
    </ligand>
</feature>
<evidence type="ECO:0000256" key="4">
    <source>
        <dbReference type="ARBA" id="ARBA00023033"/>
    </source>
</evidence>
<feature type="domain" description="Luciferase-like" evidence="7">
    <location>
        <begin position="22"/>
        <end position="392"/>
    </location>
</feature>
<dbReference type="RefSeq" id="WP_126468604.1">
    <property type="nucleotide sequence ID" value="NZ_RXOE01000001.1"/>
</dbReference>
<feature type="binding site" evidence="6">
    <location>
        <position position="157"/>
    </location>
    <ligand>
        <name>FMN</name>
        <dbReference type="ChEBI" id="CHEBI:58210"/>
    </ligand>
</feature>
<dbReference type="InterPro" id="IPR036661">
    <property type="entry name" value="Luciferase-like_sf"/>
</dbReference>
<evidence type="ECO:0000256" key="6">
    <source>
        <dbReference type="PIRSR" id="PIRSR000337-1"/>
    </source>
</evidence>
<dbReference type="SUPFAM" id="SSF51679">
    <property type="entry name" value="Bacterial luciferase-like"/>
    <property type="match status" value="1"/>
</dbReference>